<dbReference type="Proteomes" id="UP000501346">
    <property type="component" value="Chromosome ScII"/>
</dbReference>
<dbReference type="SUPFAM" id="SSF64167">
    <property type="entry name" value="SurE-like"/>
    <property type="match status" value="1"/>
</dbReference>
<dbReference type="InterPro" id="IPR027746">
    <property type="entry name" value="TTL"/>
</dbReference>
<gene>
    <name evidence="2" type="primary">PBY1_1</name>
    <name evidence="2" type="ORF">GRS66_000299</name>
</gene>
<dbReference type="GO" id="GO:0000932">
    <property type="term" value="C:P-body"/>
    <property type="evidence" value="ECO:0007669"/>
    <property type="project" value="TreeGrafter"/>
</dbReference>
<keyword evidence="2" id="KW-0436">Ligase</keyword>
<organism evidence="2 3">
    <name type="scientific">Saccharomyces pastorianus</name>
    <name type="common">Lager yeast</name>
    <name type="synonym">Saccharomyces cerevisiae x Saccharomyces eubayanus</name>
    <dbReference type="NCBI Taxonomy" id="27292"/>
    <lineage>
        <taxon>Eukaryota</taxon>
        <taxon>Fungi</taxon>
        <taxon>Dikarya</taxon>
        <taxon>Ascomycota</taxon>
        <taxon>Saccharomycotina</taxon>
        <taxon>Saccharomycetes</taxon>
        <taxon>Saccharomycetales</taxon>
        <taxon>Saccharomycetaceae</taxon>
        <taxon>Saccharomyces</taxon>
    </lineage>
</organism>
<dbReference type="Gene3D" id="3.40.1210.10">
    <property type="entry name" value="Survival protein SurE-like phosphatase/nucleotidase"/>
    <property type="match status" value="1"/>
</dbReference>
<dbReference type="InterPro" id="IPR036523">
    <property type="entry name" value="SurE-like_sf"/>
</dbReference>
<dbReference type="EMBL" id="CP048984">
    <property type="protein sequence ID" value="QID78096.1"/>
    <property type="molecule type" value="Genomic_DNA"/>
</dbReference>
<dbReference type="Pfam" id="PF03133">
    <property type="entry name" value="TTL"/>
    <property type="match status" value="1"/>
</dbReference>
<dbReference type="GO" id="GO:0016787">
    <property type="term" value="F:hydrolase activity"/>
    <property type="evidence" value="ECO:0007669"/>
    <property type="project" value="InterPro"/>
</dbReference>
<dbReference type="InterPro" id="IPR002828">
    <property type="entry name" value="SurE-like_Pase/nucleotidase"/>
</dbReference>
<sequence length="753" mass="86366">MRVLITNDDGPLSDQFSPYIRPFIQHIKRNYPEWKITVCVPHVQKSWLGKAHLAGKNLTAQFIYSKVDAEDNTFWGPFIQPQIRSENSKLPYVLNAEIPKDTIEWILIDGTPASCANIGLHLLSNEPFDLVLSGPNVGRNTSAAYITSSGTVGGAMESVITGNTKAIAISWAYFNGLKNVSPLLMEKASKRSLDVIKHLVKNWDPKTDLYSINIPLVESLSDDTKVYYAPIWENRWIPIFNGPHINLENSFAEIEDGNESSSISFNWAPKFGAHKDSIHYMDEYKDRTVLTDAEVIESEMISVTPMKATFKGVNHLLGELKLTEEENNLSKTNNLIVVSIDPMEYIYKPLTHALKKYLPQVEIVSNLPEFDNGGCEKEMKVFHYGDYEQLDMDKLMELPNNYFTNSYIYRKALIRKHFLSHTIQTYTAKNPESILKKAYLESFTIDLDYAEFLDDALDENWELRQELENESQDKWWIVKPSMSDKGQGIRVFKTIEDLQAIFDSFDDEDSEAEESGNNDDADDVNGEFMDNNKVNISQLRHFIIQEYLTNPLLLASMDNRKFHIRCYVVCRGDLQVFVYDRMLALFAAKPFVPLDPYAYSVTDLKDLECHLTNTCLQSKKKDKDSSVLEFDSIEEIPNERKSNIKEQIHSITNDVFLAAVNVNRLNFQPLPNAFETYGVDFLIDSNYEVKLLEINAFPDFKQTGKDLKNLIDELFDDTVKYCVTPIFNENRNKTDDETDPNFVKVIDYTSNGW</sequence>
<keyword evidence="3" id="KW-1185">Reference proteome</keyword>
<dbReference type="GO" id="GO:0016874">
    <property type="term" value="F:ligase activity"/>
    <property type="evidence" value="ECO:0007669"/>
    <property type="project" value="UniProtKB-KW"/>
</dbReference>
<dbReference type="Gene3D" id="3.30.470.20">
    <property type="entry name" value="ATP-grasp fold, B domain"/>
    <property type="match status" value="1"/>
</dbReference>
<feature type="domain" description="Survival protein SurE-like phosphatase/nucleotidase" evidence="1">
    <location>
        <begin position="3"/>
        <end position="235"/>
    </location>
</feature>
<dbReference type="AlphaFoldDB" id="A0A6C1DLX8"/>
<dbReference type="FunFam" id="3.40.1210.10:FF:000002">
    <property type="entry name" value="Tubulin-tyrosine ligase"/>
    <property type="match status" value="1"/>
</dbReference>
<dbReference type="SUPFAM" id="SSF56059">
    <property type="entry name" value="Glutathione synthetase ATP-binding domain-like"/>
    <property type="match status" value="1"/>
</dbReference>
<accession>A0A6C1DLX8</accession>
<dbReference type="PANTHER" id="PTHR47551:SF1">
    <property type="entry name" value="TUBULIN--TYROSINE LIGASE PBY1-RELATED"/>
    <property type="match status" value="1"/>
</dbReference>
<dbReference type="PROSITE" id="PS51221">
    <property type="entry name" value="TTL"/>
    <property type="match status" value="1"/>
</dbReference>
<dbReference type="InterPro" id="IPR013815">
    <property type="entry name" value="ATP_grasp_subdomain_1"/>
</dbReference>
<evidence type="ECO:0000313" key="2">
    <source>
        <dbReference type="EMBL" id="QID78096.1"/>
    </source>
</evidence>
<protein>
    <submittedName>
        <fullName evidence="2">Putative tubulin--tyrosine ligase pby1</fullName>
    </submittedName>
</protein>
<dbReference type="Pfam" id="PF01975">
    <property type="entry name" value="SurE"/>
    <property type="match status" value="1"/>
</dbReference>
<evidence type="ECO:0000313" key="3">
    <source>
        <dbReference type="Proteomes" id="UP000501346"/>
    </source>
</evidence>
<name>A0A6C1DLX8_SACPS</name>
<dbReference type="Gene3D" id="3.30.1490.20">
    <property type="entry name" value="ATP-grasp fold, A domain"/>
    <property type="match status" value="1"/>
</dbReference>
<reference evidence="2 3" key="1">
    <citation type="journal article" date="2019" name="BMC Genomics">
        <title>Chromosome level assembly and comparative genome analysis confirm lager-brewing yeasts originated from a single hybridization.</title>
        <authorList>
            <person name="Salazar A.N."/>
            <person name="Gorter de Vries A.R."/>
            <person name="van den Broek M."/>
            <person name="Brouwers N."/>
            <person name="de la Torre Cortes P."/>
            <person name="Kuijpers N.G.A."/>
            <person name="Daran J.G."/>
            <person name="Abeel T."/>
        </authorList>
    </citation>
    <scope>NUCLEOTIDE SEQUENCE [LARGE SCALE GENOMIC DNA]</scope>
    <source>
        <strain evidence="2 3">CBS 1483</strain>
    </source>
</reference>
<dbReference type="NCBIfam" id="TIGR00087">
    <property type="entry name" value="surE"/>
    <property type="match status" value="1"/>
</dbReference>
<dbReference type="PANTHER" id="PTHR47551">
    <property type="entry name" value="TUBULIN--TYROSINE LIGASE PBY1-RELATED"/>
    <property type="match status" value="1"/>
</dbReference>
<dbReference type="OrthoDB" id="202825at2759"/>
<dbReference type="InterPro" id="IPR004344">
    <property type="entry name" value="TTL/TTLL_fam"/>
</dbReference>
<dbReference type="GO" id="GO:0005524">
    <property type="term" value="F:ATP binding"/>
    <property type="evidence" value="ECO:0007669"/>
    <property type="project" value="InterPro"/>
</dbReference>
<dbReference type="FunFam" id="3.30.470.20:FF:000068">
    <property type="entry name" value="Tubulin-tyrosine ligase"/>
    <property type="match status" value="1"/>
</dbReference>
<proteinExistence type="predicted"/>
<evidence type="ECO:0000259" key="1">
    <source>
        <dbReference type="Pfam" id="PF01975"/>
    </source>
</evidence>